<accession>A0ABR6S4A8</accession>
<keyword evidence="2" id="KW-1185">Reference proteome</keyword>
<name>A0ABR6S4A8_ANAVA</name>
<dbReference type="EMBL" id="JACKZP010000011">
    <property type="protein sequence ID" value="MBC1301236.1"/>
    <property type="molecule type" value="Genomic_DNA"/>
</dbReference>
<protein>
    <submittedName>
        <fullName evidence="1">Uncharacterized protein</fullName>
    </submittedName>
</protein>
<evidence type="ECO:0000313" key="2">
    <source>
        <dbReference type="Proteomes" id="UP000570851"/>
    </source>
</evidence>
<organism evidence="1 2">
    <name type="scientific">Trichormus variabilis N2B</name>
    <dbReference type="NCBI Taxonomy" id="2681315"/>
    <lineage>
        <taxon>Bacteria</taxon>
        <taxon>Bacillati</taxon>
        <taxon>Cyanobacteriota</taxon>
        <taxon>Cyanophyceae</taxon>
        <taxon>Nostocales</taxon>
        <taxon>Nostocaceae</taxon>
        <taxon>Trichormus</taxon>
    </lineage>
</organism>
<evidence type="ECO:0000313" key="1">
    <source>
        <dbReference type="EMBL" id="MBC1301236.1"/>
    </source>
</evidence>
<sequence length="245" mass="26892">MLFTNQSINISNKEIKMMKPIIFLSQLLTLSALAFVSIPNVAIAQDTQASPQPQAAQKICASDPVESLLPPLPGQKRGNDSALSYLAAQGFTQSEEGSWVCYVNDSKKEGRYYTLFKVQEVNGKLIGSSFLDGGTLTTGQDSRSLDFFMTLIANHTNINPENRQSIRRYLEAFIELVEEGKIQPSRRGFVFDQPNRALVIYHKLTTGELQGTAITLNIQVPKSVSSGSLKNALPVSPKGTLKPNQ</sequence>
<gene>
    <name evidence="1" type="ORF">GNE12_04830</name>
</gene>
<comment type="caution">
    <text evidence="1">The sequence shown here is derived from an EMBL/GenBank/DDBJ whole genome shotgun (WGS) entry which is preliminary data.</text>
</comment>
<proteinExistence type="predicted"/>
<dbReference type="RefSeq" id="WP_011319375.1">
    <property type="nucleotide sequence ID" value="NZ_JACKZP010000011.1"/>
</dbReference>
<dbReference type="Proteomes" id="UP000570851">
    <property type="component" value="Unassembled WGS sequence"/>
</dbReference>
<dbReference type="GeneID" id="58725364"/>
<reference evidence="1 2" key="1">
    <citation type="submission" date="2019-11" db="EMBL/GenBank/DDBJ databases">
        <title>Comparison of genomes from free-living endosymbiotic cyanobacteria isolated from Azolla.</title>
        <authorList>
            <person name="Thiel T."/>
            <person name="Pratte B."/>
        </authorList>
    </citation>
    <scope>NUCLEOTIDE SEQUENCE [LARGE SCALE GENOMIC DNA]</scope>
    <source>
        <strain evidence="1 2">N2B</strain>
    </source>
</reference>